<name>A0AB34L4G4_9PEZI</name>
<dbReference type="GO" id="GO:0005737">
    <property type="term" value="C:cytoplasm"/>
    <property type="evidence" value="ECO:0007669"/>
    <property type="project" value="TreeGrafter"/>
</dbReference>
<dbReference type="InterPro" id="IPR029063">
    <property type="entry name" value="SAM-dependent_MTases_sf"/>
</dbReference>
<proteinExistence type="predicted"/>
<protein>
    <recommendedName>
        <fullName evidence="4">Nicotinamide N-methyltransferase</fullName>
    </recommendedName>
</protein>
<dbReference type="GO" id="GO:0008757">
    <property type="term" value="F:S-adenosylmethionine-dependent methyltransferase activity"/>
    <property type="evidence" value="ECO:0007669"/>
    <property type="project" value="UniProtKB-ARBA"/>
</dbReference>
<evidence type="ECO:0008006" key="4">
    <source>
        <dbReference type="Google" id="ProtNLM"/>
    </source>
</evidence>
<dbReference type="InterPro" id="IPR019410">
    <property type="entry name" value="Methyltransf_16"/>
</dbReference>
<organism evidence="2 3">
    <name type="scientific">Cladosporium halotolerans</name>
    <dbReference type="NCBI Taxonomy" id="1052096"/>
    <lineage>
        <taxon>Eukaryota</taxon>
        <taxon>Fungi</taxon>
        <taxon>Dikarya</taxon>
        <taxon>Ascomycota</taxon>
        <taxon>Pezizomycotina</taxon>
        <taxon>Dothideomycetes</taxon>
        <taxon>Dothideomycetidae</taxon>
        <taxon>Cladosporiales</taxon>
        <taxon>Cladosporiaceae</taxon>
        <taxon>Cladosporium</taxon>
    </lineage>
</organism>
<accession>A0AB34L4G4</accession>
<evidence type="ECO:0000256" key="1">
    <source>
        <dbReference type="SAM" id="MobiDB-lite"/>
    </source>
</evidence>
<reference evidence="2 3" key="1">
    <citation type="journal article" date="2020" name="Microbiol. Resour. Announc.">
        <title>Draft Genome Sequence of a Cladosporium Species Isolated from the Mesophotic Ascidian Didemnum maculosum.</title>
        <authorList>
            <person name="Gioti A."/>
            <person name="Siaperas R."/>
            <person name="Nikolaivits E."/>
            <person name="Le Goff G."/>
            <person name="Ouazzani J."/>
            <person name="Kotoulas G."/>
            <person name="Topakas E."/>
        </authorList>
    </citation>
    <scope>NUCLEOTIDE SEQUENCE [LARGE SCALE GENOMIC DNA]</scope>
    <source>
        <strain evidence="2 3">TM138-S3</strain>
    </source>
</reference>
<evidence type="ECO:0000313" key="2">
    <source>
        <dbReference type="EMBL" id="KAL1590872.1"/>
    </source>
</evidence>
<dbReference type="RefSeq" id="XP_069233977.1">
    <property type="nucleotide sequence ID" value="XM_069368923.1"/>
</dbReference>
<dbReference type="GeneID" id="96001761"/>
<dbReference type="PANTHER" id="PTHR14614:SF104">
    <property type="entry name" value="N-METHYLTRANSFERASE, PUTATIVE (AFU_ORTHOLOGUE AFUA_1G17750)-RELATED"/>
    <property type="match status" value="1"/>
</dbReference>
<gene>
    <name evidence="2" type="ORF">WHR41_00317</name>
</gene>
<dbReference type="EMBL" id="JAAQHG020000001">
    <property type="protein sequence ID" value="KAL1590872.1"/>
    <property type="molecule type" value="Genomic_DNA"/>
</dbReference>
<sequence length="286" mass="32229">MSMEASLSSKVRVEDLSGGDDPEDIFASAPGFLFTDDLTNSHGSPNSVIKYRNARFGEIQLRTADPDSENERQLFSHYLWNAGLKLAELVSEAHEQEDKRWSLEGEKVLELGAGVGVDGIVATLAGAEEVVISDYPAQVVLDNIRQNATKNIPDHLKQRYSVHGHSWGVLDTPFALENKHHFTRILAADCYWLSGQHENLVSSMLHFLSLEPSARVFVIAGFHTGRARLANFFEEATTQGLEADEIYEEDDRGKRREWLPERDGGRENHTERKKWLVICRLKRKGT</sequence>
<comment type="caution">
    <text evidence="2">The sequence shown here is derived from an EMBL/GenBank/DDBJ whole genome shotgun (WGS) entry which is preliminary data.</text>
</comment>
<keyword evidence="3" id="KW-1185">Reference proteome</keyword>
<dbReference type="Pfam" id="PF10294">
    <property type="entry name" value="Methyltransf_16"/>
    <property type="match status" value="1"/>
</dbReference>
<feature type="region of interest" description="Disordered" evidence="1">
    <location>
        <begin position="1"/>
        <end position="20"/>
    </location>
</feature>
<dbReference type="Gene3D" id="3.40.50.150">
    <property type="entry name" value="Vaccinia Virus protein VP39"/>
    <property type="match status" value="1"/>
</dbReference>
<dbReference type="Proteomes" id="UP000803884">
    <property type="component" value="Unassembled WGS sequence"/>
</dbReference>
<evidence type="ECO:0000313" key="3">
    <source>
        <dbReference type="Proteomes" id="UP000803884"/>
    </source>
</evidence>
<dbReference type="SUPFAM" id="SSF53335">
    <property type="entry name" value="S-adenosyl-L-methionine-dependent methyltransferases"/>
    <property type="match status" value="1"/>
</dbReference>
<dbReference type="PANTHER" id="PTHR14614">
    <property type="entry name" value="HEPATOCELLULAR CARCINOMA-ASSOCIATED ANTIGEN"/>
    <property type="match status" value="1"/>
</dbReference>
<dbReference type="AlphaFoldDB" id="A0AB34L4G4"/>